<reference evidence="1" key="1">
    <citation type="journal article" date="2022" name="Environ. Microbiol.">
        <title>Geoalkalibacter halelectricus SAP #1 sp. nov. possessing extracellular electron transfer and mineral#reducing capabilities from a haloalkaline environment.</title>
        <authorList>
            <person name="Yadav S."/>
            <person name="Singh R."/>
            <person name="Sundharam S.S."/>
            <person name="Chaudhary S."/>
            <person name="Krishnamurthi S."/>
            <person name="Patil S.A."/>
        </authorList>
    </citation>
    <scope>NUCLEOTIDE SEQUENCE</scope>
    <source>
        <strain evidence="1">SAP-1</strain>
    </source>
</reference>
<dbReference type="Proteomes" id="UP001060414">
    <property type="component" value="Chromosome"/>
</dbReference>
<organism evidence="1 2">
    <name type="scientific">Geoalkalibacter halelectricus</name>
    <dbReference type="NCBI Taxonomy" id="2847045"/>
    <lineage>
        <taxon>Bacteria</taxon>
        <taxon>Pseudomonadati</taxon>
        <taxon>Thermodesulfobacteriota</taxon>
        <taxon>Desulfuromonadia</taxon>
        <taxon>Desulfuromonadales</taxon>
        <taxon>Geoalkalibacteraceae</taxon>
        <taxon>Geoalkalibacter</taxon>
    </lineage>
</organism>
<gene>
    <name evidence="1" type="ORF">L9S41_18075</name>
</gene>
<proteinExistence type="predicted"/>
<accession>A0ABY5ZQR7</accession>
<name>A0ABY5ZQR7_9BACT</name>
<dbReference type="EMBL" id="CP092109">
    <property type="protein sequence ID" value="UWZ79566.1"/>
    <property type="molecule type" value="Genomic_DNA"/>
</dbReference>
<evidence type="ECO:0000313" key="1">
    <source>
        <dbReference type="EMBL" id="UWZ79566.1"/>
    </source>
</evidence>
<dbReference type="RefSeq" id="WP_260747918.1">
    <property type="nucleotide sequence ID" value="NZ_CP092109.1"/>
</dbReference>
<protein>
    <submittedName>
        <fullName evidence="1">Pilus assembly PilX N-terminal domain-containing protein</fullName>
    </submittedName>
</protein>
<keyword evidence="2" id="KW-1185">Reference proteome</keyword>
<sequence length="183" mass="19740">MMFIRKEKNLHSPPRLGEKLTDQSGMALVLAVGMLLILTVLGAVVWTATNRQIDSAGFQQANQQAFFATQRALEYAVTRDILLNLTAGQSVDLTSSAHKANINAGNSKTSGGGEILAGEIFDDGPGEMPLRLRARYGSDFGANYYFISVSAEGPRGSREDVETQVVRLFKHDDDSLFITTGGG</sequence>
<evidence type="ECO:0000313" key="2">
    <source>
        <dbReference type="Proteomes" id="UP001060414"/>
    </source>
</evidence>